<keyword evidence="2 3" id="KW-0732">Signal</keyword>
<dbReference type="InterPro" id="IPR001087">
    <property type="entry name" value="GDSL"/>
</dbReference>
<dbReference type="Gene3D" id="3.40.50.1110">
    <property type="entry name" value="SGNH hydrolase"/>
    <property type="match status" value="1"/>
</dbReference>
<feature type="signal peptide" evidence="3">
    <location>
        <begin position="1"/>
        <end position="24"/>
    </location>
</feature>
<organism evidence="4 5">
    <name type="scientific">Artemisia annua</name>
    <name type="common">Sweet wormwood</name>
    <dbReference type="NCBI Taxonomy" id="35608"/>
    <lineage>
        <taxon>Eukaryota</taxon>
        <taxon>Viridiplantae</taxon>
        <taxon>Streptophyta</taxon>
        <taxon>Embryophyta</taxon>
        <taxon>Tracheophyta</taxon>
        <taxon>Spermatophyta</taxon>
        <taxon>Magnoliopsida</taxon>
        <taxon>eudicotyledons</taxon>
        <taxon>Gunneridae</taxon>
        <taxon>Pentapetalae</taxon>
        <taxon>asterids</taxon>
        <taxon>campanulids</taxon>
        <taxon>Asterales</taxon>
        <taxon>Asteraceae</taxon>
        <taxon>Asteroideae</taxon>
        <taxon>Anthemideae</taxon>
        <taxon>Artemisiinae</taxon>
        <taxon>Artemisia</taxon>
    </lineage>
</organism>
<evidence type="ECO:0000256" key="2">
    <source>
        <dbReference type="ARBA" id="ARBA00022729"/>
    </source>
</evidence>
<dbReference type="InterPro" id="IPR036514">
    <property type="entry name" value="SGNH_hydro_sf"/>
</dbReference>
<proteinExistence type="inferred from homology"/>
<comment type="caution">
    <text evidence="4">The sequence shown here is derived from an EMBL/GenBank/DDBJ whole genome shotgun (WGS) entry which is preliminary data.</text>
</comment>
<dbReference type="Proteomes" id="UP000245207">
    <property type="component" value="Unassembled WGS sequence"/>
</dbReference>
<gene>
    <name evidence="4" type="ORF">CTI12_AA606380</name>
</gene>
<evidence type="ECO:0000256" key="3">
    <source>
        <dbReference type="SAM" id="SignalP"/>
    </source>
</evidence>
<keyword evidence="4" id="KW-0378">Hydrolase</keyword>
<evidence type="ECO:0000313" key="4">
    <source>
        <dbReference type="EMBL" id="PWA35769.1"/>
    </source>
</evidence>
<comment type="similarity">
    <text evidence="1">Belongs to the 'GDSL' lipolytic enzyme family.</text>
</comment>
<dbReference type="PANTHER" id="PTHR45966:SF35">
    <property type="entry name" value="GDSL LIPASE_ESTERASE, SGNH HYDROLASE SUPERFAMILY"/>
    <property type="match status" value="1"/>
</dbReference>
<dbReference type="InterPro" id="IPR035669">
    <property type="entry name" value="SGNH_plant_lipase-like"/>
</dbReference>
<dbReference type="PANTHER" id="PTHR45966">
    <property type="entry name" value="GDSL-LIKE LIPASE/ACYLHYDROLASE"/>
    <property type="match status" value="1"/>
</dbReference>
<name>A0A2U1KG88_ARTAN</name>
<feature type="chain" id="PRO_5015464146" evidence="3">
    <location>
        <begin position="25"/>
        <end position="360"/>
    </location>
</feature>
<dbReference type="STRING" id="35608.A0A2U1KG88"/>
<protein>
    <submittedName>
        <fullName evidence="4">SGNH hydrolase-type esterase domain-containing protein</fullName>
    </submittedName>
</protein>
<dbReference type="Pfam" id="PF00657">
    <property type="entry name" value="Lipase_GDSL"/>
    <property type="match status" value="1"/>
</dbReference>
<dbReference type="GO" id="GO:0016298">
    <property type="term" value="F:lipase activity"/>
    <property type="evidence" value="ECO:0007669"/>
    <property type="project" value="TreeGrafter"/>
</dbReference>
<dbReference type="AlphaFoldDB" id="A0A2U1KG88"/>
<reference evidence="4 5" key="1">
    <citation type="journal article" date="2018" name="Mol. Plant">
        <title>The genome of Artemisia annua provides insight into the evolution of Asteraceae family and artemisinin biosynthesis.</title>
        <authorList>
            <person name="Shen Q."/>
            <person name="Zhang L."/>
            <person name="Liao Z."/>
            <person name="Wang S."/>
            <person name="Yan T."/>
            <person name="Shi P."/>
            <person name="Liu M."/>
            <person name="Fu X."/>
            <person name="Pan Q."/>
            <person name="Wang Y."/>
            <person name="Lv Z."/>
            <person name="Lu X."/>
            <person name="Zhang F."/>
            <person name="Jiang W."/>
            <person name="Ma Y."/>
            <person name="Chen M."/>
            <person name="Hao X."/>
            <person name="Li L."/>
            <person name="Tang Y."/>
            <person name="Lv G."/>
            <person name="Zhou Y."/>
            <person name="Sun X."/>
            <person name="Brodelius P.E."/>
            <person name="Rose J.K.C."/>
            <person name="Tang K."/>
        </authorList>
    </citation>
    <scope>NUCLEOTIDE SEQUENCE [LARGE SCALE GENOMIC DNA]</scope>
    <source>
        <strain evidence="5">cv. Huhao1</strain>
        <tissue evidence="4">Leaf</tissue>
    </source>
</reference>
<dbReference type="CDD" id="cd01837">
    <property type="entry name" value="SGNH_plant_lipase_like"/>
    <property type="match status" value="1"/>
</dbReference>
<dbReference type="InterPro" id="IPR044552">
    <property type="entry name" value="GLIP1-5/GLL25"/>
</dbReference>
<evidence type="ECO:0000313" key="5">
    <source>
        <dbReference type="Proteomes" id="UP000245207"/>
    </source>
</evidence>
<dbReference type="SUPFAM" id="SSF52266">
    <property type="entry name" value="SGNH hydrolase"/>
    <property type="match status" value="1"/>
</dbReference>
<keyword evidence="5" id="KW-1185">Reference proteome</keyword>
<dbReference type="EMBL" id="PKPP01019400">
    <property type="protein sequence ID" value="PWA35769.1"/>
    <property type="molecule type" value="Genomic_DNA"/>
</dbReference>
<sequence>MMMRLPQFLFFLSLFLMVLALVDAHIKSIIIFGDSQNDAGNNAFNKNCTIQANFKPYGSKYFHHPTGRFTNGRTVADFICQYMNISFQKPYQEVHQELANGRNRFPDNGINFASAGSGLLRDTNRDDHVTPIQEQLQQFQALIDQKLLDKKQVMRSLIFMASGSNDIFSYFMLPGASGMTPQQYILALLKEVSLFVDKTYKVGARRFAFFPIGPLGCIPGRVIIRGAPTDRCMGEMDLMVDRYNAALALLVKSMPKKYPGAIGIYGEVANTVDKIRAYPKLYGFNNVSEACCGSGPLNGQLQCGYRDYKLCPNPDEYFFWDFFHPTQHVYMILSKILWAGNQKQIWPVNLKTLANHQQKA</sequence>
<dbReference type="OrthoDB" id="1600564at2759"/>
<evidence type="ECO:0000256" key="1">
    <source>
        <dbReference type="ARBA" id="ARBA00008668"/>
    </source>
</evidence>
<accession>A0A2U1KG88</accession>